<dbReference type="AlphaFoldDB" id="A0A2V2Z0L6"/>
<dbReference type="RefSeq" id="WP_110042189.1">
    <property type="nucleotide sequence ID" value="NZ_CP054613.1"/>
</dbReference>
<evidence type="ECO:0000313" key="3">
    <source>
        <dbReference type="Proteomes" id="UP000246635"/>
    </source>
</evidence>
<protein>
    <submittedName>
        <fullName evidence="2">Uncharacterized protein</fullName>
    </submittedName>
</protein>
<dbReference type="Proteomes" id="UP000246635">
    <property type="component" value="Unassembled WGS sequence"/>
</dbReference>
<keyword evidence="1" id="KW-1133">Transmembrane helix</keyword>
<feature type="transmembrane region" description="Helical" evidence="1">
    <location>
        <begin position="138"/>
        <end position="153"/>
    </location>
</feature>
<keyword evidence="1" id="KW-0472">Membrane</keyword>
<feature type="transmembrane region" description="Helical" evidence="1">
    <location>
        <begin position="41"/>
        <end position="64"/>
    </location>
</feature>
<organism evidence="2 3">
    <name type="scientific">Paenibacillus cellulosilyticus</name>
    <dbReference type="NCBI Taxonomy" id="375489"/>
    <lineage>
        <taxon>Bacteria</taxon>
        <taxon>Bacillati</taxon>
        <taxon>Bacillota</taxon>
        <taxon>Bacilli</taxon>
        <taxon>Bacillales</taxon>
        <taxon>Paenibacillaceae</taxon>
        <taxon>Paenibacillus</taxon>
    </lineage>
</organism>
<proteinExistence type="predicted"/>
<gene>
    <name evidence="2" type="ORF">DFQ01_101401</name>
</gene>
<evidence type="ECO:0000313" key="2">
    <source>
        <dbReference type="EMBL" id="PWW08675.1"/>
    </source>
</evidence>
<feature type="transmembrane region" description="Helical" evidence="1">
    <location>
        <begin position="76"/>
        <end position="99"/>
    </location>
</feature>
<feature type="transmembrane region" description="Helical" evidence="1">
    <location>
        <begin position="111"/>
        <end position="132"/>
    </location>
</feature>
<dbReference type="EMBL" id="QGTQ01000001">
    <property type="protein sequence ID" value="PWW08675.1"/>
    <property type="molecule type" value="Genomic_DNA"/>
</dbReference>
<accession>A0A2V2Z0L6</accession>
<reference evidence="2 3" key="1">
    <citation type="submission" date="2018-05" db="EMBL/GenBank/DDBJ databases">
        <title>Genomic Encyclopedia of Type Strains, Phase III (KMG-III): the genomes of soil and plant-associated and newly described type strains.</title>
        <authorList>
            <person name="Whitman W."/>
        </authorList>
    </citation>
    <scope>NUCLEOTIDE SEQUENCE [LARGE SCALE GENOMIC DNA]</scope>
    <source>
        <strain evidence="2 3">CECT 5696</strain>
    </source>
</reference>
<keyword evidence="1" id="KW-0812">Transmembrane</keyword>
<dbReference type="OrthoDB" id="2663180at2"/>
<comment type="caution">
    <text evidence="2">The sequence shown here is derived from an EMBL/GenBank/DDBJ whole genome shotgun (WGS) entry which is preliminary data.</text>
</comment>
<feature type="transmembrane region" description="Helical" evidence="1">
    <location>
        <begin position="6"/>
        <end position="29"/>
    </location>
</feature>
<name>A0A2V2Z0L6_9BACL</name>
<evidence type="ECO:0000256" key="1">
    <source>
        <dbReference type="SAM" id="Phobius"/>
    </source>
</evidence>
<keyword evidence="3" id="KW-1185">Reference proteome</keyword>
<sequence>MQRSIFYLWTTFSSYMIGIGVYILILKYLGEPLTSSGISRLIFWTLPTYLCILLGLFLLIIVLLRSINKYTLWLQTLLFIAASLLPASVVPILSGAGVIFEASFLLSSEGLLFMTAFVTTAVLFSYGIWIALNHKGRRAYWIVTASLVLIMFIV</sequence>